<evidence type="ECO:0000313" key="1">
    <source>
        <dbReference type="EMBL" id="MBB4889919.1"/>
    </source>
</evidence>
<comment type="caution">
    <text evidence="1">The sequence shown here is derived from an EMBL/GenBank/DDBJ whole genome shotgun (WGS) entry which is preliminary data.</text>
</comment>
<dbReference type="EMBL" id="JACHJG010000016">
    <property type="protein sequence ID" value="MBB4889919.1"/>
    <property type="molecule type" value="Genomic_DNA"/>
</dbReference>
<feature type="non-terminal residue" evidence="1">
    <location>
        <position position="1"/>
    </location>
</feature>
<accession>A0A7W7LH36</accession>
<name>A0A7W7LH36_STRNE</name>
<reference evidence="1 2" key="1">
    <citation type="submission" date="2020-08" db="EMBL/GenBank/DDBJ databases">
        <title>Genomic Encyclopedia of Type Strains, Phase III (KMG-III): the genomes of soil and plant-associated and newly described type strains.</title>
        <authorList>
            <person name="Whitman W."/>
        </authorList>
    </citation>
    <scope>NUCLEOTIDE SEQUENCE [LARGE SCALE GENOMIC DNA]</scope>
    <source>
        <strain evidence="1 2">CECT 3265</strain>
    </source>
</reference>
<evidence type="ECO:0000313" key="2">
    <source>
        <dbReference type="Proteomes" id="UP000556436"/>
    </source>
</evidence>
<dbReference type="Proteomes" id="UP000556436">
    <property type="component" value="Unassembled WGS sequence"/>
</dbReference>
<dbReference type="AlphaFoldDB" id="A0A7W7LH36"/>
<protein>
    <submittedName>
        <fullName evidence="1">Uncharacterized protein</fullName>
    </submittedName>
</protein>
<sequence>VRAGAGSEPKPGYLAETLAEAITQYRNGQ</sequence>
<organism evidence="1 2">
    <name type="scientific">Streptomyces netropsis</name>
    <name type="common">Streptoverticillium netropsis</name>
    <dbReference type="NCBI Taxonomy" id="55404"/>
    <lineage>
        <taxon>Bacteria</taxon>
        <taxon>Bacillati</taxon>
        <taxon>Actinomycetota</taxon>
        <taxon>Actinomycetes</taxon>
        <taxon>Kitasatosporales</taxon>
        <taxon>Streptomycetaceae</taxon>
        <taxon>Streptomyces</taxon>
    </lineage>
</organism>
<keyword evidence="2" id="KW-1185">Reference proteome</keyword>
<proteinExistence type="predicted"/>
<gene>
    <name evidence="1" type="ORF">FHS38_005997</name>
</gene>